<protein>
    <submittedName>
        <fullName evidence="1">Uncharacterized protein</fullName>
    </submittedName>
</protein>
<reference evidence="1 2" key="1">
    <citation type="submission" date="2022-04" db="EMBL/GenBank/DDBJ databases">
        <title>Hymenobacter sp. isolated from the air.</title>
        <authorList>
            <person name="Won M."/>
            <person name="Lee C.-M."/>
            <person name="Woen H.-Y."/>
            <person name="Kwon S.-W."/>
        </authorList>
    </citation>
    <scope>NUCLEOTIDE SEQUENCE [LARGE SCALE GENOMIC DNA]</scope>
    <source>
        <strain evidence="2">5516 S-25</strain>
    </source>
</reference>
<evidence type="ECO:0000313" key="1">
    <source>
        <dbReference type="EMBL" id="UPL50245.1"/>
    </source>
</evidence>
<gene>
    <name evidence="1" type="ORF">MWH26_04895</name>
</gene>
<proteinExistence type="predicted"/>
<name>A0ABY4JBP0_9BACT</name>
<evidence type="ECO:0000313" key="2">
    <source>
        <dbReference type="Proteomes" id="UP000829647"/>
    </source>
</evidence>
<organism evidence="1 2">
    <name type="scientific">Hymenobacter sublimis</name>
    <dbReference type="NCBI Taxonomy" id="2933777"/>
    <lineage>
        <taxon>Bacteria</taxon>
        <taxon>Pseudomonadati</taxon>
        <taxon>Bacteroidota</taxon>
        <taxon>Cytophagia</taxon>
        <taxon>Cytophagales</taxon>
        <taxon>Hymenobacteraceae</taxon>
        <taxon>Hymenobacter</taxon>
    </lineage>
</organism>
<sequence length="52" mass="6054">MERDCSLWQLQHPPDAALEVERVKCGVVRAQVPGLVSYPDVLRLHPTQRRRF</sequence>
<dbReference type="Proteomes" id="UP000829647">
    <property type="component" value="Chromosome"/>
</dbReference>
<dbReference type="RefSeq" id="WP_247976283.1">
    <property type="nucleotide sequence ID" value="NZ_CP095848.1"/>
</dbReference>
<dbReference type="EMBL" id="CP095848">
    <property type="protein sequence ID" value="UPL50245.1"/>
    <property type="molecule type" value="Genomic_DNA"/>
</dbReference>
<keyword evidence="2" id="KW-1185">Reference proteome</keyword>
<accession>A0ABY4JBP0</accession>